<reference evidence="1 2" key="1">
    <citation type="journal article" date="2021" name="Int. J. Syst. Evol. Microbiol.">
        <title>Reticulibacter mediterranei gen. nov., sp. nov., within the new family Reticulibacteraceae fam. nov., and Ktedonospora formicarum gen. nov., sp. nov., Ktedonobacter robiniae sp. nov., Dictyobacter formicarum sp. nov. and Dictyobacter arantiisoli sp. nov., belonging to the class Ktedonobacteria.</title>
        <authorList>
            <person name="Yabe S."/>
            <person name="Zheng Y."/>
            <person name="Wang C.M."/>
            <person name="Sakai Y."/>
            <person name="Abe K."/>
            <person name="Yokota A."/>
            <person name="Donadio S."/>
            <person name="Cavaletti L."/>
            <person name="Monciardini P."/>
        </authorList>
    </citation>
    <scope>NUCLEOTIDE SEQUENCE [LARGE SCALE GENOMIC DNA]</scope>
    <source>
        <strain evidence="1 2">SOSP1-9</strain>
    </source>
</reference>
<evidence type="ECO:0000313" key="2">
    <source>
        <dbReference type="Proteomes" id="UP000635565"/>
    </source>
</evidence>
<evidence type="ECO:0000313" key="1">
    <source>
        <dbReference type="EMBL" id="GHO88543.1"/>
    </source>
</evidence>
<proteinExistence type="predicted"/>
<dbReference type="Proteomes" id="UP000635565">
    <property type="component" value="Unassembled WGS sequence"/>
</dbReference>
<comment type="caution">
    <text evidence="1">The sequence shown here is derived from an EMBL/GenBank/DDBJ whole genome shotgun (WGS) entry which is preliminary data.</text>
</comment>
<name>A0ABQ3VRT9_9CHLR</name>
<organism evidence="1 2">
    <name type="scientific">Dictyobacter formicarum</name>
    <dbReference type="NCBI Taxonomy" id="2778368"/>
    <lineage>
        <taxon>Bacteria</taxon>
        <taxon>Bacillati</taxon>
        <taxon>Chloroflexota</taxon>
        <taxon>Ktedonobacteria</taxon>
        <taxon>Ktedonobacterales</taxon>
        <taxon>Dictyobacteraceae</taxon>
        <taxon>Dictyobacter</taxon>
    </lineage>
</organism>
<keyword evidence="2" id="KW-1185">Reference proteome</keyword>
<dbReference type="EMBL" id="BNJJ01000025">
    <property type="protein sequence ID" value="GHO88543.1"/>
    <property type="molecule type" value="Genomic_DNA"/>
</dbReference>
<gene>
    <name evidence="1" type="ORF">KSZ_65490</name>
</gene>
<sequence length="128" mass="13396">MLIACATSMVARKTQTELPWFDGDTRYAASNHLPLRLPLKDGKAVNMPMTKTGAQLWPRVSHLPTGLGTAPALISAGSQLGVGALPYLITGHGALVTHISANLADGWRGGGTAQHEIFAELADLGTVL</sequence>
<dbReference type="RefSeq" id="WP_201366123.1">
    <property type="nucleotide sequence ID" value="NZ_BNJJ01000025.1"/>
</dbReference>
<protein>
    <submittedName>
        <fullName evidence="1">Uncharacterized protein</fullName>
    </submittedName>
</protein>
<accession>A0ABQ3VRT9</accession>